<dbReference type="PANTHER" id="PTHR43591:SF105">
    <property type="entry name" value="METHYLTRANSFERASE DOMAIN-CONTAINING PROTEIN-RELATED"/>
    <property type="match status" value="1"/>
</dbReference>
<dbReference type="GeneID" id="34562326"/>
<dbReference type="CDD" id="cd02440">
    <property type="entry name" value="AdoMet_MTases"/>
    <property type="match status" value="1"/>
</dbReference>
<dbReference type="SUPFAM" id="SSF53335">
    <property type="entry name" value="S-adenosyl-L-methionine-dependent methyltransferases"/>
    <property type="match status" value="1"/>
</dbReference>
<gene>
    <name evidence="3" type="ORF">CORC01_09187</name>
</gene>
<comment type="caution">
    <text evidence="3">The sequence shown here is derived from an EMBL/GenBank/DDBJ whole genome shotgun (WGS) entry which is preliminary data.</text>
</comment>
<dbReference type="Pfam" id="PF13489">
    <property type="entry name" value="Methyltransf_23"/>
    <property type="match status" value="1"/>
</dbReference>
<dbReference type="GO" id="GO:0032259">
    <property type="term" value="P:methylation"/>
    <property type="evidence" value="ECO:0007669"/>
    <property type="project" value="UniProtKB-KW"/>
</dbReference>
<dbReference type="STRING" id="1209926.A0A1G4B233"/>
<keyword evidence="3" id="KW-0808">Transferase</keyword>
<dbReference type="GO" id="GO:0008168">
    <property type="term" value="F:methyltransferase activity"/>
    <property type="evidence" value="ECO:0007669"/>
    <property type="project" value="UniProtKB-KW"/>
</dbReference>
<dbReference type="Proteomes" id="UP000176998">
    <property type="component" value="Unassembled WGS sequence"/>
</dbReference>
<organism evidence="3 4">
    <name type="scientific">Colletotrichum orchidophilum</name>
    <dbReference type="NCBI Taxonomy" id="1209926"/>
    <lineage>
        <taxon>Eukaryota</taxon>
        <taxon>Fungi</taxon>
        <taxon>Dikarya</taxon>
        <taxon>Ascomycota</taxon>
        <taxon>Pezizomycotina</taxon>
        <taxon>Sordariomycetes</taxon>
        <taxon>Hypocreomycetidae</taxon>
        <taxon>Glomerellales</taxon>
        <taxon>Glomerellaceae</taxon>
        <taxon>Colletotrichum</taxon>
    </lineage>
</organism>
<dbReference type="PANTHER" id="PTHR43591">
    <property type="entry name" value="METHYLTRANSFERASE"/>
    <property type="match status" value="1"/>
</dbReference>
<accession>A0A1G4B233</accession>
<dbReference type="AlphaFoldDB" id="A0A1G4B233"/>
<feature type="region of interest" description="Disordered" evidence="2">
    <location>
        <begin position="1"/>
        <end position="124"/>
    </location>
</feature>
<dbReference type="OrthoDB" id="2013972at2759"/>
<protein>
    <submittedName>
        <fullName evidence="3">Methyltransferase</fullName>
    </submittedName>
</protein>
<feature type="compositionally biased region" description="Basic and acidic residues" evidence="2">
    <location>
        <begin position="441"/>
        <end position="466"/>
    </location>
</feature>
<dbReference type="Gene3D" id="3.40.50.150">
    <property type="entry name" value="Vaccinia Virus protein VP39"/>
    <property type="match status" value="1"/>
</dbReference>
<feature type="compositionally biased region" description="Polar residues" evidence="2">
    <location>
        <begin position="54"/>
        <end position="66"/>
    </location>
</feature>
<feature type="compositionally biased region" description="Basic residues" evidence="2">
    <location>
        <begin position="1"/>
        <end position="13"/>
    </location>
</feature>
<evidence type="ECO:0000256" key="2">
    <source>
        <dbReference type="SAM" id="MobiDB-lite"/>
    </source>
</evidence>
<evidence type="ECO:0000313" key="3">
    <source>
        <dbReference type="EMBL" id="OHE95454.1"/>
    </source>
</evidence>
<dbReference type="InterPro" id="IPR029063">
    <property type="entry name" value="SAM-dependent_MTases_sf"/>
</dbReference>
<evidence type="ECO:0000256" key="1">
    <source>
        <dbReference type="ARBA" id="ARBA00038158"/>
    </source>
</evidence>
<dbReference type="EMBL" id="MJBS01000082">
    <property type="protein sequence ID" value="OHE95454.1"/>
    <property type="molecule type" value="Genomic_DNA"/>
</dbReference>
<proteinExistence type="inferred from homology"/>
<comment type="similarity">
    <text evidence="1">Belongs to the methyltransferase superfamily. LaeA methyltransferase family.</text>
</comment>
<evidence type="ECO:0000313" key="4">
    <source>
        <dbReference type="Proteomes" id="UP000176998"/>
    </source>
</evidence>
<name>A0A1G4B233_9PEZI</name>
<feature type="compositionally biased region" description="Acidic residues" evidence="2">
    <location>
        <begin position="72"/>
        <end position="92"/>
    </location>
</feature>
<keyword evidence="4" id="KW-1185">Reference proteome</keyword>
<sequence>MARKRRTKKRKGTSTRPDPAQGASSSMSTTDDLASYSSDGLSSGLRGESESAATEMTSVMGSTEEGSQGGLEADEEWNSQEEEGMEVDDDDNFSVFAPSHYPRPSESHRTEMPYMTSPNHQDMSSTRSFMERELDYQWENGRRYCGSHYHLPNDEWEMCRMSLIHRVYLHVFDGKLSTVPMENPQRILDVGTGIGEWAIGMADELPNCEVIGTDISAIAPTSIPMNCFFEVDDAELEWERELNSFDLVHFRHMMGAFLDWSFIYKEAFKVIRPGGWIELLDWDDQQGFKKFLSEFPPTSEIHELSRDLTQAGVKAGRARGVAHMNPKLLTDAGFTDIRLTEHTIPINLESSEGKLWLIACIDGLEAECLRPLTKYMGWEPDHVKTACHNVAREMARLARDPVKSHGLIVKARVLVGRKPTTAVTPPRVYPIFNEDADETDDTAKEDNHSRHRGDEDAHDSAIEAAA</sequence>
<feature type="compositionally biased region" description="Low complexity" evidence="2">
    <location>
        <begin position="31"/>
        <end position="53"/>
    </location>
</feature>
<keyword evidence="3" id="KW-0489">Methyltransferase</keyword>
<dbReference type="RefSeq" id="XP_022472616.1">
    <property type="nucleotide sequence ID" value="XM_022620816.1"/>
</dbReference>
<reference evidence="3 4" key="1">
    <citation type="submission" date="2016-09" db="EMBL/GenBank/DDBJ databases">
        <authorList>
            <person name="Capua I."/>
            <person name="De Benedictis P."/>
            <person name="Joannis T."/>
            <person name="Lombin L.H."/>
            <person name="Cattoli G."/>
        </authorList>
    </citation>
    <scope>NUCLEOTIDE SEQUENCE [LARGE SCALE GENOMIC DNA]</scope>
    <source>
        <strain evidence="3 4">IMI 309357</strain>
    </source>
</reference>
<feature type="region of interest" description="Disordered" evidence="2">
    <location>
        <begin position="431"/>
        <end position="466"/>
    </location>
</feature>